<evidence type="ECO:0008006" key="3">
    <source>
        <dbReference type="Google" id="ProtNLM"/>
    </source>
</evidence>
<gene>
    <name evidence="2" type="ORF">CFS9_22380</name>
</gene>
<sequence>MTVALHGGLYEEMIYGISGGFVLAFLYFILTHYKVYKSEYYNEEYVYFSSGRKFFLYIGFLIVNLCVAYLLFFIFALIFAGISSYVIKNF</sequence>
<proteinExistence type="predicted"/>
<evidence type="ECO:0000256" key="1">
    <source>
        <dbReference type="SAM" id="Phobius"/>
    </source>
</evidence>
<feature type="transmembrane region" description="Helical" evidence="1">
    <location>
        <begin position="54"/>
        <end position="87"/>
    </location>
</feature>
<reference evidence="2" key="1">
    <citation type="submission" date="2024-05" db="EMBL/GenBank/DDBJ databases">
        <title>Whole-Genome Sequence of CFS9, a Potential Fish Probiotic Isolated from the Body Surface of Silurus asotus.</title>
        <authorList>
            <person name="Kojima M."/>
            <person name="Tobioka K."/>
            <person name="Yokota K."/>
            <person name="Nakatani H."/>
            <person name="Hori K."/>
            <person name="Tamaru Y."/>
            <person name="Okazaki F."/>
        </authorList>
    </citation>
    <scope>NUCLEOTIDE SEQUENCE</scope>
    <source>
        <strain evidence="2">CFS9</strain>
    </source>
</reference>
<dbReference type="AlphaFoldDB" id="A0AAT9H298"/>
<protein>
    <recommendedName>
        <fullName evidence="3">CAAX protease self-immunity</fullName>
    </recommendedName>
</protein>
<keyword evidence="1" id="KW-0472">Membrane</keyword>
<accession>A0AAT9H298</accession>
<organism evidence="2">
    <name type="scientific">Flavobacterium sp. CFS9</name>
    <dbReference type="NCBI Taxonomy" id="3143118"/>
    <lineage>
        <taxon>Bacteria</taxon>
        <taxon>Pseudomonadati</taxon>
        <taxon>Bacteroidota</taxon>
        <taxon>Flavobacteriia</taxon>
        <taxon>Flavobacteriales</taxon>
        <taxon>Flavobacteriaceae</taxon>
        <taxon>Flavobacterium</taxon>
    </lineage>
</organism>
<keyword evidence="1" id="KW-0812">Transmembrane</keyword>
<dbReference type="RefSeq" id="WP_369618616.1">
    <property type="nucleotide sequence ID" value="NZ_AP031573.1"/>
</dbReference>
<dbReference type="EMBL" id="AP031573">
    <property type="protein sequence ID" value="BFM43597.1"/>
    <property type="molecule type" value="Genomic_DNA"/>
</dbReference>
<evidence type="ECO:0000313" key="2">
    <source>
        <dbReference type="EMBL" id="BFM43597.1"/>
    </source>
</evidence>
<feature type="transmembrane region" description="Helical" evidence="1">
    <location>
        <begin position="13"/>
        <end position="33"/>
    </location>
</feature>
<name>A0AAT9H298_9FLAO</name>
<keyword evidence="1" id="KW-1133">Transmembrane helix</keyword>